<reference evidence="2 3" key="1">
    <citation type="journal article" date="2014" name="Int. J. Syst. Evol. Microbiol.">
        <title>Complete genome sequence of Corynebacterium casei LMG S-19264T (=DSM 44701T), isolated from a smear-ripened cheese.</title>
        <authorList>
            <consortium name="US DOE Joint Genome Institute (JGI-PGF)"/>
            <person name="Walter F."/>
            <person name="Albersmeier A."/>
            <person name="Kalinowski J."/>
            <person name="Ruckert C."/>
        </authorList>
    </citation>
    <scope>NUCLEOTIDE SEQUENCE [LARGE SCALE GENOMIC DNA]</scope>
    <source>
        <strain evidence="2 3">CGMCC 4.7215</strain>
    </source>
</reference>
<evidence type="ECO:0000313" key="3">
    <source>
        <dbReference type="Proteomes" id="UP001596414"/>
    </source>
</evidence>
<organism evidence="2 3">
    <name type="scientific">Halovenus rubra</name>
    <dbReference type="NCBI Taxonomy" id="869890"/>
    <lineage>
        <taxon>Archaea</taxon>
        <taxon>Methanobacteriati</taxon>
        <taxon>Methanobacteriota</taxon>
        <taxon>Stenosarchaea group</taxon>
        <taxon>Halobacteria</taxon>
        <taxon>Halobacteriales</taxon>
        <taxon>Haloarculaceae</taxon>
        <taxon>Halovenus</taxon>
    </lineage>
</organism>
<evidence type="ECO:0000256" key="1">
    <source>
        <dbReference type="SAM" id="MobiDB-lite"/>
    </source>
</evidence>
<feature type="region of interest" description="Disordered" evidence="1">
    <location>
        <begin position="484"/>
        <end position="505"/>
    </location>
</feature>
<comment type="caution">
    <text evidence="2">The sequence shown here is derived from an EMBL/GenBank/DDBJ whole genome shotgun (WGS) entry which is preliminary data.</text>
</comment>
<protein>
    <recommendedName>
        <fullName evidence="4">Restriction endonuclease</fullName>
    </recommendedName>
</protein>
<gene>
    <name evidence="2" type="ORF">ACFQJ7_07280</name>
</gene>
<feature type="compositionally biased region" description="Basic and acidic residues" evidence="1">
    <location>
        <begin position="494"/>
        <end position="505"/>
    </location>
</feature>
<sequence>MSVSIDDILDPSFEGNGPGLEDQLDELEEAGLGSKVPVTLIECTSREDDDFEIAEIEGCDRAIEVTEAQQDAGIVSCDCGRQIDLSKKRPKTQFRFKTDFDEVRNYIQSESKKIESIFSAQKKSLTYLGYRFNGQVLRIKRQGFRDREPIQDTVDVHLCTTRLPEPVVKTIKLYRRQAFFVLVGNGVGNRNYMEQLNLPFIEFGELYQMESDAQIEKLQDLIESACHIGELTDLDTRARIAAQLYENHREEVGDIDRINEDVFEYIVNTLFNYCFRTSQLFGTTESGLEFPDGTLCLQVDGTGRLYLWDAKYSIPEKEPYDLSASDQRNMTKYPRLIRENSEMIEEDFPIDSFAGFIFISPRMDASDLEGFASKLAEQYSDASYMNGAPIIQIRADALIELYRAVRDNKSEAKKIQQTLRLEFNRLLQQDTDHISETEFREYHEEKHDDMEPENWPSLGSTEITLFDVTVDDVERLFEDALAKKSPPQVGLDSESLRETMRRLDK</sequence>
<dbReference type="AlphaFoldDB" id="A0ABD5X7P0"/>
<dbReference type="EMBL" id="JBHSZQ010000009">
    <property type="protein sequence ID" value="MFC7125841.1"/>
    <property type="molecule type" value="Genomic_DNA"/>
</dbReference>
<evidence type="ECO:0000313" key="2">
    <source>
        <dbReference type="EMBL" id="MFC7125841.1"/>
    </source>
</evidence>
<proteinExistence type="predicted"/>
<evidence type="ECO:0008006" key="4">
    <source>
        <dbReference type="Google" id="ProtNLM"/>
    </source>
</evidence>
<accession>A0ABD5X7P0</accession>
<dbReference type="Proteomes" id="UP001596414">
    <property type="component" value="Unassembled WGS sequence"/>
</dbReference>
<dbReference type="RefSeq" id="WP_267638657.1">
    <property type="nucleotide sequence ID" value="NZ_JAODIY010000018.1"/>
</dbReference>
<name>A0ABD5X7P0_9EURY</name>